<comment type="caution">
    <text evidence="1">The sequence shown here is derived from an EMBL/GenBank/DDBJ whole genome shotgun (WGS) entry which is preliminary data.</text>
</comment>
<organism evidence="1 2">
    <name type="scientific">Flavobacterium croceum DSM 17960</name>
    <dbReference type="NCBI Taxonomy" id="1121886"/>
    <lineage>
        <taxon>Bacteria</taxon>
        <taxon>Pseudomonadati</taxon>
        <taxon>Bacteroidota</taxon>
        <taxon>Flavobacteriia</taxon>
        <taxon>Flavobacteriales</taxon>
        <taxon>Flavobacteriaceae</taxon>
        <taxon>Flavobacterium</taxon>
    </lineage>
</organism>
<evidence type="ECO:0000313" key="1">
    <source>
        <dbReference type="EMBL" id="POS02702.1"/>
    </source>
</evidence>
<accession>A0A2S4NAI7</accession>
<dbReference type="OrthoDB" id="1446324at2"/>
<protein>
    <submittedName>
        <fullName evidence="1">Uncharacterized protein</fullName>
    </submittedName>
</protein>
<keyword evidence="2" id="KW-1185">Reference proteome</keyword>
<dbReference type="RefSeq" id="WP_103724962.1">
    <property type="nucleotide sequence ID" value="NZ_PQNY01000002.1"/>
</dbReference>
<gene>
    <name evidence="1" type="ORF">Q361_10212</name>
</gene>
<proteinExistence type="predicted"/>
<dbReference type="EMBL" id="PQNY01000002">
    <property type="protein sequence ID" value="POS02702.1"/>
    <property type="molecule type" value="Genomic_DNA"/>
</dbReference>
<sequence length="203" mass="24171">MENWIEYIDLKFSEYEKINSHENKNGFYPSRIYKINGTYIEFEFDGITKLKKIECGKYWTINNAEYISKVKAVFEQSKNNFILFLQTSFDGENETKYELKFTPENIKKLDRFLKLPIETGWIEKLYKYKNGAYKIEIENLSNEFEINNCEIILLDIAEQDLPFVGDKLSRKINTFFIDKFAKKENIEVEITEVKPIEDKKTNA</sequence>
<name>A0A2S4NAI7_9FLAO</name>
<dbReference type="AlphaFoldDB" id="A0A2S4NAI7"/>
<reference evidence="1 2" key="1">
    <citation type="submission" date="2018-01" db="EMBL/GenBank/DDBJ databases">
        <title>Genomic Encyclopedia of Type Strains, Phase I: the one thousand microbial genomes (KMG-I) project.</title>
        <authorList>
            <person name="Goeker M."/>
        </authorList>
    </citation>
    <scope>NUCLEOTIDE SEQUENCE [LARGE SCALE GENOMIC DNA]</scope>
    <source>
        <strain evidence="1 2">DSM 17960</strain>
    </source>
</reference>
<dbReference type="Proteomes" id="UP000237056">
    <property type="component" value="Unassembled WGS sequence"/>
</dbReference>
<evidence type="ECO:0000313" key="2">
    <source>
        <dbReference type="Proteomes" id="UP000237056"/>
    </source>
</evidence>